<name>A0A6C0HX30_9ZZZZ</name>
<dbReference type="EMBL" id="MN740031">
    <property type="protein sequence ID" value="QHT85069.1"/>
    <property type="molecule type" value="Genomic_DNA"/>
</dbReference>
<keyword evidence="1" id="KW-0472">Membrane</keyword>
<feature type="transmembrane region" description="Helical" evidence="1">
    <location>
        <begin position="88"/>
        <end position="110"/>
    </location>
</feature>
<evidence type="ECO:0008006" key="3">
    <source>
        <dbReference type="Google" id="ProtNLM"/>
    </source>
</evidence>
<dbReference type="AlphaFoldDB" id="A0A6C0HX30"/>
<feature type="transmembrane region" description="Helical" evidence="1">
    <location>
        <begin position="58"/>
        <end position="76"/>
    </location>
</feature>
<keyword evidence="1" id="KW-1133">Transmembrane helix</keyword>
<sequence>MVDALEDNNNDTKLTDMINNDVEWTIEHENILIEWADKAMCYRWLHSKANSMYAHLNAWYTIPVIIISTLTGTANFAQERVPINYQNYFVMIVGGFNILAGIITTIQQFLKVTQLSEAHRVSSIAWDKFYRNVKIELAKHPSERMPVSQMIKLSKEEFDRLMETSPVIPDKTIKAFKDAFKNSGDFSKIVKPEICDVLVSTDMYRNPWFNDENKEKKMKEMVALQVSKDNKLKIFNETNTNIVKDFKKTFFDLNNREPLDSEIVDNLKDKIELSILTKIIDSLREPLNMVIPEDSGDNDENV</sequence>
<evidence type="ECO:0000256" key="1">
    <source>
        <dbReference type="SAM" id="Phobius"/>
    </source>
</evidence>
<evidence type="ECO:0000313" key="2">
    <source>
        <dbReference type="EMBL" id="QHT85069.1"/>
    </source>
</evidence>
<accession>A0A6C0HX30</accession>
<keyword evidence="1" id="KW-0812">Transmembrane</keyword>
<protein>
    <recommendedName>
        <fullName evidence="3">SMODS and SLOG-associating 2TM effector domain-containing protein</fullName>
    </recommendedName>
</protein>
<organism evidence="2">
    <name type="scientific">viral metagenome</name>
    <dbReference type="NCBI Taxonomy" id="1070528"/>
    <lineage>
        <taxon>unclassified sequences</taxon>
        <taxon>metagenomes</taxon>
        <taxon>organismal metagenomes</taxon>
    </lineage>
</organism>
<reference evidence="2" key="1">
    <citation type="journal article" date="2020" name="Nature">
        <title>Giant virus diversity and host interactions through global metagenomics.</title>
        <authorList>
            <person name="Schulz F."/>
            <person name="Roux S."/>
            <person name="Paez-Espino D."/>
            <person name="Jungbluth S."/>
            <person name="Walsh D.A."/>
            <person name="Denef V.J."/>
            <person name="McMahon K.D."/>
            <person name="Konstantinidis K.T."/>
            <person name="Eloe-Fadrosh E.A."/>
            <person name="Kyrpides N.C."/>
            <person name="Woyke T."/>
        </authorList>
    </citation>
    <scope>NUCLEOTIDE SEQUENCE</scope>
    <source>
        <strain evidence="2">GVMAG-M-3300023184-178</strain>
    </source>
</reference>
<dbReference type="NCBIfam" id="NF033632">
    <property type="entry name" value="SLATT_4"/>
    <property type="match status" value="1"/>
</dbReference>
<proteinExistence type="predicted"/>